<keyword evidence="2" id="KW-1185">Reference proteome</keyword>
<reference evidence="1 2" key="1">
    <citation type="submission" date="2020-07" db="EMBL/GenBank/DDBJ databases">
        <title>Roseicoccus Jingziensis gen. nov., sp. nov., isolated from coastal seawater.</title>
        <authorList>
            <person name="Feng X."/>
        </authorList>
    </citation>
    <scope>NUCLEOTIDE SEQUENCE [LARGE SCALE GENOMIC DNA]</scope>
    <source>
        <strain evidence="1 2">N1E253</strain>
    </source>
</reference>
<sequence length="79" mass="8260">MNISGGANTVFFNGESYGNLADNFAIDFYYAPDSTLTNGILIASINDESINLNFRISGGNYQLEGNGIGSSVTAADGAR</sequence>
<protein>
    <submittedName>
        <fullName evidence="1">Uncharacterized protein</fullName>
    </submittedName>
</protein>
<dbReference type="AlphaFoldDB" id="A0A851GGT6"/>
<accession>A0A851GGT6</accession>
<evidence type="ECO:0000313" key="1">
    <source>
        <dbReference type="EMBL" id="NWK54465.1"/>
    </source>
</evidence>
<dbReference type="Proteomes" id="UP000557872">
    <property type="component" value="Unassembled WGS sequence"/>
</dbReference>
<dbReference type="RefSeq" id="WP_178930991.1">
    <property type="nucleotide sequence ID" value="NZ_JACBAZ010000001.1"/>
</dbReference>
<evidence type="ECO:0000313" key="2">
    <source>
        <dbReference type="Proteomes" id="UP000557872"/>
    </source>
</evidence>
<gene>
    <name evidence="1" type="ORF">HW115_02505</name>
</gene>
<comment type="caution">
    <text evidence="1">The sequence shown here is derived from an EMBL/GenBank/DDBJ whole genome shotgun (WGS) entry which is preliminary data.</text>
</comment>
<dbReference type="EMBL" id="JACBAZ010000001">
    <property type="protein sequence ID" value="NWK54465.1"/>
    <property type="molecule type" value="Genomic_DNA"/>
</dbReference>
<proteinExistence type="predicted"/>
<name>A0A851GGT6_9BACT</name>
<organism evidence="1 2">
    <name type="scientific">Oceaniferula marina</name>
    <dbReference type="NCBI Taxonomy" id="2748318"/>
    <lineage>
        <taxon>Bacteria</taxon>
        <taxon>Pseudomonadati</taxon>
        <taxon>Verrucomicrobiota</taxon>
        <taxon>Verrucomicrobiia</taxon>
        <taxon>Verrucomicrobiales</taxon>
        <taxon>Verrucomicrobiaceae</taxon>
        <taxon>Oceaniferula</taxon>
    </lineage>
</organism>